<evidence type="ECO:0000313" key="2">
    <source>
        <dbReference type="Proteomes" id="UP000238634"/>
    </source>
</evidence>
<dbReference type="EMBL" id="PVWG01000012">
    <property type="protein sequence ID" value="PSB19162.1"/>
    <property type="molecule type" value="Genomic_DNA"/>
</dbReference>
<accession>A0A2T1DF89</accession>
<proteinExistence type="predicted"/>
<gene>
    <name evidence="1" type="ORF">C7B65_12865</name>
</gene>
<dbReference type="STRING" id="1920490.GCA_001895925_04319"/>
<dbReference type="AlphaFoldDB" id="A0A2T1DF89"/>
<organism evidence="1 2">
    <name type="scientific">Phormidesmis priestleyi ULC007</name>
    <dbReference type="NCBI Taxonomy" id="1920490"/>
    <lineage>
        <taxon>Bacteria</taxon>
        <taxon>Bacillati</taxon>
        <taxon>Cyanobacteriota</taxon>
        <taxon>Cyanophyceae</taxon>
        <taxon>Leptolyngbyales</taxon>
        <taxon>Leptolyngbyaceae</taxon>
        <taxon>Phormidesmis</taxon>
    </lineage>
</organism>
<dbReference type="OrthoDB" id="573532at2"/>
<reference evidence="1 2" key="1">
    <citation type="submission" date="2018-02" db="EMBL/GenBank/DDBJ databases">
        <authorList>
            <person name="Cohen D.B."/>
            <person name="Kent A.D."/>
        </authorList>
    </citation>
    <scope>NUCLEOTIDE SEQUENCE [LARGE SCALE GENOMIC DNA]</scope>
    <source>
        <strain evidence="1 2">ULC007</strain>
    </source>
</reference>
<comment type="caution">
    <text evidence="1">The sequence shown here is derived from an EMBL/GenBank/DDBJ whole genome shotgun (WGS) entry which is preliminary data.</text>
</comment>
<evidence type="ECO:0000313" key="1">
    <source>
        <dbReference type="EMBL" id="PSB19162.1"/>
    </source>
</evidence>
<reference evidence="1 2" key="2">
    <citation type="submission" date="2018-03" db="EMBL/GenBank/DDBJ databases">
        <title>The ancient ancestry and fast evolution of plastids.</title>
        <authorList>
            <person name="Moore K.R."/>
            <person name="Magnabosco C."/>
            <person name="Momper L."/>
            <person name="Gold D.A."/>
            <person name="Bosak T."/>
            <person name="Fournier G.P."/>
        </authorList>
    </citation>
    <scope>NUCLEOTIDE SEQUENCE [LARGE SCALE GENOMIC DNA]</scope>
    <source>
        <strain evidence="1 2">ULC007</strain>
    </source>
</reference>
<dbReference type="Proteomes" id="UP000238634">
    <property type="component" value="Unassembled WGS sequence"/>
</dbReference>
<name>A0A2T1DF89_9CYAN</name>
<dbReference type="RefSeq" id="WP_073070425.1">
    <property type="nucleotide sequence ID" value="NZ_MPPI01000007.1"/>
</dbReference>
<protein>
    <submittedName>
        <fullName evidence="1">Uncharacterized protein</fullName>
    </submittedName>
</protein>
<sequence>MSGQKGHKWLGQAGAALGVLSLISAMPIAKLVAASNQKIPSPEEAAKQAGGLSPVKLTEVEVDDVMRDRLRFDPQWQPILQAVRQDLIEIKWGDSKLTHPVWKQYGAKAYPLLEYYARSRDQVRQAYGMAGIRSLGKPYTTLWLTKQLQRRASTPDFYLLTSQLDTLLLESGYESENQKAWEREFGLDDPQVRSRLIQLAKQNLEPQNSPTFYNQFNFDFLVNLLGYDQVFPPQPRSDKPVPNLSEWTKFEQITQPNQNQIQAAIAYYQSLPATSREYLLVNRLGTVKAEQISPIAKALFKSLATDVQSPDRVWAIAELDRHHDPQGSTLLQQILNGDSRPLYSLTRSVFYDFGGDDIDRGAHAYYLLVGMAQKYPQSKFIQGCREYGDLTGHSYFGGEPRAKQLLDRNAKKSAADRVRDWQQWLSHYPNHPGADDATFLLAHSLQDQGDIMGAMRLWLTMMTSEIGDRDALYLAYPHVRTLLDVGLSAEQVQTLLQEPNYQEIAPLLRYALAVKEARSHDYAKALQTSENLNLTVMPAKILDRYYKAGWSWWTGDKTAEVQQQMQTMLTEQRQRWQQLLTLKTENTPDSRYQLASNWAGEGGWKNGYLAIWDGYRTYHLPTSYSTSQRYSVEANDRWDCRYWWVCDLSKRGESAVRQSYQSASQNGVALSLYQQLLDDPKTPPQLREKTLYMVAMTLLWQWENHDPGETTRIHPPAGVPVGKRQFNPDTGESSPDIGSAYQSRIDGILTELQVKFPNSAYADDLLFSSYFLSNQPRYLQQLVQRYPTSDRTAEAQFLLAHQKPKSE</sequence>
<keyword evidence="2" id="KW-1185">Reference proteome</keyword>